<organism evidence="1 2">
    <name type="scientific">Ataeniobius toweri</name>
    <dbReference type="NCBI Taxonomy" id="208326"/>
    <lineage>
        <taxon>Eukaryota</taxon>
        <taxon>Metazoa</taxon>
        <taxon>Chordata</taxon>
        <taxon>Craniata</taxon>
        <taxon>Vertebrata</taxon>
        <taxon>Euteleostomi</taxon>
        <taxon>Actinopterygii</taxon>
        <taxon>Neopterygii</taxon>
        <taxon>Teleostei</taxon>
        <taxon>Neoteleostei</taxon>
        <taxon>Acanthomorphata</taxon>
        <taxon>Ovalentaria</taxon>
        <taxon>Atherinomorphae</taxon>
        <taxon>Cyprinodontiformes</taxon>
        <taxon>Goodeidae</taxon>
        <taxon>Ataeniobius</taxon>
    </lineage>
</organism>
<evidence type="ECO:0000313" key="1">
    <source>
        <dbReference type="EMBL" id="MED6252754.1"/>
    </source>
</evidence>
<accession>A0ABU7BQW0</accession>
<dbReference type="EMBL" id="JAHUTI010062422">
    <property type="protein sequence ID" value="MED6252754.1"/>
    <property type="molecule type" value="Genomic_DNA"/>
</dbReference>
<dbReference type="Proteomes" id="UP001345963">
    <property type="component" value="Unassembled WGS sequence"/>
</dbReference>
<comment type="caution">
    <text evidence="1">The sequence shown here is derived from an EMBL/GenBank/DDBJ whole genome shotgun (WGS) entry which is preliminary data.</text>
</comment>
<proteinExistence type="predicted"/>
<protein>
    <submittedName>
        <fullName evidence="1">Uncharacterized protein</fullName>
    </submittedName>
</protein>
<reference evidence="1 2" key="1">
    <citation type="submission" date="2021-07" db="EMBL/GenBank/DDBJ databases">
        <authorList>
            <person name="Palmer J.M."/>
        </authorList>
    </citation>
    <scope>NUCLEOTIDE SEQUENCE [LARGE SCALE GENOMIC DNA]</scope>
    <source>
        <strain evidence="1 2">AT_MEX2019</strain>
        <tissue evidence="1">Muscle</tissue>
    </source>
</reference>
<gene>
    <name evidence="1" type="ORF">ATANTOWER_016516</name>
</gene>
<sequence>MESGQVVTEGAVGCRGTMMEPGGSLVTHRLLPTVKPTRKEQKEEEIKVPEMSSVDFELIEKKCFPDQLKTADNSRWIILVVSRSSCGRISAGLPLWLTG</sequence>
<evidence type="ECO:0000313" key="2">
    <source>
        <dbReference type="Proteomes" id="UP001345963"/>
    </source>
</evidence>
<keyword evidence="2" id="KW-1185">Reference proteome</keyword>
<name>A0ABU7BQW0_9TELE</name>